<dbReference type="EMBL" id="CAJHOF010000004">
    <property type="protein sequence ID" value="CAD7287716.1"/>
    <property type="molecule type" value="Genomic_DNA"/>
</dbReference>
<name>A0ABM8Q4J1_9BACT</name>
<dbReference type="PANTHER" id="PTHR42782:SF4">
    <property type="entry name" value="DUF455 DOMAIN-CONTAINING PROTEIN"/>
    <property type="match status" value="1"/>
</dbReference>
<protein>
    <recommendedName>
        <fullName evidence="3">DUF455 family protein</fullName>
    </recommendedName>
</protein>
<dbReference type="PANTHER" id="PTHR42782">
    <property type="entry name" value="SI:CH73-314G15.3"/>
    <property type="match status" value="1"/>
</dbReference>
<comment type="caution">
    <text evidence="1">The sequence shown here is derived from an EMBL/GenBank/DDBJ whole genome shotgun (WGS) entry which is preliminary data.</text>
</comment>
<evidence type="ECO:0000313" key="2">
    <source>
        <dbReference type="Proteomes" id="UP000789803"/>
    </source>
</evidence>
<gene>
    <name evidence="1" type="ORF">LMG7974_00596</name>
</gene>
<accession>A0ABM8Q4J1</accession>
<organism evidence="1 2">
    <name type="scientific">Campylobacter majalis</name>
    <dbReference type="NCBI Taxonomy" id="2790656"/>
    <lineage>
        <taxon>Bacteria</taxon>
        <taxon>Pseudomonadati</taxon>
        <taxon>Campylobacterota</taxon>
        <taxon>Epsilonproteobacteria</taxon>
        <taxon>Campylobacterales</taxon>
        <taxon>Campylobacteraceae</taxon>
        <taxon>Campylobacter</taxon>
    </lineage>
</organism>
<evidence type="ECO:0008006" key="3">
    <source>
        <dbReference type="Google" id="ProtNLM"/>
    </source>
</evidence>
<dbReference type="Proteomes" id="UP000789803">
    <property type="component" value="Unassembled WGS sequence"/>
</dbReference>
<reference evidence="1 2" key="1">
    <citation type="submission" date="2020-11" db="EMBL/GenBank/DDBJ databases">
        <authorList>
            <person name="Peeters C."/>
        </authorList>
    </citation>
    <scope>NUCLEOTIDE SEQUENCE [LARGE SCALE GENOMIC DNA]</scope>
    <source>
        <strain evidence="1 2">LMG 7974</strain>
    </source>
</reference>
<dbReference type="Pfam" id="PF04305">
    <property type="entry name" value="DUF455"/>
    <property type="match status" value="1"/>
</dbReference>
<proteinExistence type="predicted"/>
<dbReference type="InterPro" id="IPR007402">
    <property type="entry name" value="DUF455"/>
</dbReference>
<sequence length="121" mass="14567">MFFDKILQIINESDVNKKFLNFKEFYADFKSNKNINFSRKTKANELVAPCYAKFCNVVSMRNLNKKIPKEQKQLHFIHSVAHIEFSAIDIALDECYRFSDMPREYYEDWLEVADDEIRHWT</sequence>
<keyword evidence="2" id="KW-1185">Reference proteome</keyword>
<evidence type="ECO:0000313" key="1">
    <source>
        <dbReference type="EMBL" id="CAD7287716.1"/>
    </source>
</evidence>